<evidence type="ECO:0000313" key="7">
    <source>
        <dbReference type="Proteomes" id="UP000603912"/>
    </source>
</evidence>
<dbReference type="InterPro" id="IPR008920">
    <property type="entry name" value="TF_FadR/GntR_C"/>
</dbReference>
<dbReference type="SMART" id="SM00345">
    <property type="entry name" value="HTH_GNTR"/>
    <property type="match status" value="1"/>
</dbReference>
<dbReference type="PROSITE" id="PS50949">
    <property type="entry name" value="HTH_GNTR"/>
    <property type="match status" value="1"/>
</dbReference>
<dbReference type="GO" id="GO:0003700">
    <property type="term" value="F:DNA-binding transcription factor activity"/>
    <property type="evidence" value="ECO:0007669"/>
    <property type="project" value="InterPro"/>
</dbReference>
<gene>
    <name evidence="6" type="ORF">GCM10007036_30360</name>
</gene>
<evidence type="ECO:0000256" key="1">
    <source>
        <dbReference type="ARBA" id="ARBA00023015"/>
    </source>
</evidence>
<dbReference type="InterPro" id="IPR000524">
    <property type="entry name" value="Tscrpt_reg_HTH_GntR"/>
</dbReference>
<dbReference type="InterPro" id="IPR011711">
    <property type="entry name" value="GntR_C"/>
</dbReference>
<organism evidence="6 7">
    <name type="scientific">Alsobacter metallidurans</name>
    <dbReference type="NCBI Taxonomy" id="340221"/>
    <lineage>
        <taxon>Bacteria</taxon>
        <taxon>Pseudomonadati</taxon>
        <taxon>Pseudomonadota</taxon>
        <taxon>Alphaproteobacteria</taxon>
        <taxon>Hyphomicrobiales</taxon>
        <taxon>Alsobacteraceae</taxon>
        <taxon>Alsobacter</taxon>
    </lineage>
</organism>
<evidence type="ECO:0000256" key="4">
    <source>
        <dbReference type="SAM" id="MobiDB-lite"/>
    </source>
</evidence>
<feature type="region of interest" description="Disordered" evidence="4">
    <location>
        <begin position="1"/>
        <end position="24"/>
    </location>
</feature>
<reference evidence="6" key="1">
    <citation type="journal article" date="2014" name="Int. J. Syst. Evol. Microbiol.">
        <title>Complete genome sequence of Corynebacterium casei LMG S-19264T (=DSM 44701T), isolated from a smear-ripened cheese.</title>
        <authorList>
            <consortium name="US DOE Joint Genome Institute (JGI-PGF)"/>
            <person name="Walter F."/>
            <person name="Albersmeier A."/>
            <person name="Kalinowski J."/>
            <person name="Ruckert C."/>
        </authorList>
    </citation>
    <scope>NUCLEOTIDE SEQUENCE</scope>
    <source>
        <strain evidence="6">CGMCC 1.12214</strain>
    </source>
</reference>
<dbReference type="GO" id="GO:0003677">
    <property type="term" value="F:DNA binding"/>
    <property type="evidence" value="ECO:0007669"/>
    <property type="project" value="UniProtKB-KW"/>
</dbReference>
<feature type="domain" description="HTH gntR-type" evidence="5">
    <location>
        <begin position="29"/>
        <end position="96"/>
    </location>
</feature>
<dbReference type="EMBL" id="BMES01000002">
    <property type="protein sequence ID" value="GGH24158.1"/>
    <property type="molecule type" value="Genomic_DNA"/>
</dbReference>
<proteinExistence type="predicted"/>
<evidence type="ECO:0000256" key="2">
    <source>
        <dbReference type="ARBA" id="ARBA00023125"/>
    </source>
</evidence>
<dbReference type="Proteomes" id="UP000603912">
    <property type="component" value="Unassembled WGS sequence"/>
</dbReference>
<sequence>MSKRGTEISERVGASQPQRGTAPPLIRASSLAGQVYEALRRKITEGQLEENQPLVIAAIVREFGVSQTPVREALARLHAEGVATFTNNFGYRVAPLPSMADYHHWMQARLVLEVGALNASATRVSPEDLAMLRKLNDQIAHAHFGKDFAGVKLFSELNREFHRKLIGMSANPFLIKAYDQIWLGAQFSRVHFETGIPDRELIAHEHQDIIRSLSAGDIAEASEALSNHIVRSLERDAAR</sequence>
<dbReference type="AlphaFoldDB" id="A0A917MIL3"/>
<accession>A0A917MIL3</accession>
<reference evidence="6" key="2">
    <citation type="submission" date="2020-09" db="EMBL/GenBank/DDBJ databases">
        <authorList>
            <person name="Sun Q."/>
            <person name="Zhou Y."/>
        </authorList>
    </citation>
    <scope>NUCLEOTIDE SEQUENCE</scope>
    <source>
        <strain evidence="6">CGMCC 1.12214</strain>
    </source>
</reference>
<dbReference type="Pfam" id="PF00392">
    <property type="entry name" value="GntR"/>
    <property type="match status" value="1"/>
</dbReference>
<evidence type="ECO:0000313" key="6">
    <source>
        <dbReference type="EMBL" id="GGH24158.1"/>
    </source>
</evidence>
<dbReference type="PANTHER" id="PTHR43537">
    <property type="entry name" value="TRANSCRIPTIONAL REGULATOR, GNTR FAMILY"/>
    <property type="match status" value="1"/>
</dbReference>
<dbReference type="Gene3D" id="1.20.120.530">
    <property type="entry name" value="GntR ligand-binding domain-like"/>
    <property type="match status" value="1"/>
</dbReference>
<keyword evidence="2" id="KW-0238">DNA-binding</keyword>
<dbReference type="SUPFAM" id="SSF48008">
    <property type="entry name" value="GntR ligand-binding domain-like"/>
    <property type="match status" value="1"/>
</dbReference>
<dbReference type="PANTHER" id="PTHR43537:SF45">
    <property type="entry name" value="GNTR FAMILY REGULATORY PROTEIN"/>
    <property type="match status" value="1"/>
</dbReference>
<dbReference type="Pfam" id="PF07729">
    <property type="entry name" value="FCD"/>
    <property type="match status" value="1"/>
</dbReference>
<dbReference type="CDD" id="cd07377">
    <property type="entry name" value="WHTH_GntR"/>
    <property type="match status" value="1"/>
</dbReference>
<evidence type="ECO:0000259" key="5">
    <source>
        <dbReference type="PROSITE" id="PS50949"/>
    </source>
</evidence>
<keyword evidence="1" id="KW-0805">Transcription regulation</keyword>
<dbReference type="SMART" id="SM00895">
    <property type="entry name" value="FCD"/>
    <property type="match status" value="1"/>
</dbReference>
<evidence type="ECO:0000256" key="3">
    <source>
        <dbReference type="ARBA" id="ARBA00023163"/>
    </source>
</evidence>
<dbReference type="InterPro" id="IPR036388">
    <property type="entry name" value="WH-like_DNA-bd_sf"/>
</dbReference>
<keyword evidence="3" id="KW-0804">Transcription</keyword>
<dbReference type="Gene3D" id="1.10.10.10">
    <property type="entry name" value="Winged helix-like DNA-binding domain superfamily/Winged helix DNA-binding domain"/>
    <property type="match status" value="1"/>
</dbReference>
<dbReference type="SUPFAM" id="SSF46785">
    <property type="entry name" value="Winged helix' DNA-binding domain"/>
    <property type="match status" value="1"/>
</dbReference>
<comment type="caution">
    <text evidence="6">The sequence shown here is derived from an EMBL/GenBank/DDBJ whole genome shotgun (WGS) entry which is preliminary data.</text>
</comment>
<dbReference type="RefSeq" id="WP_188518570.1">
    <property type="nucleotide sequence ID" value="NZ_BMES01000002.1"/>
</dbReference>
<name>A0A917MIL3_9HYPH</name>
<keyword evidence="7" id="KW-1185">Reference proteome</keyword>
<feature type="compositionally biased region" description="Basic and acidic residues" evidence="4">
    <location>
        <begin position="1"/>
        <end position="10"/>
    </location>
</feature>
<dbReference type="InterPro" id="IPR036390">
    <property type="entry name" value="WH_DNA-bd_sf"/>
</dbReference>
<protein>
    <submittedName>
        <fullName evidence="6">GntR family transcriptional regulator</fullName>
    </submittedName>
</protein>